<proteinExistence type="predicted"/>
<feature type="compositionally biased region" description="Gly residues" evidence="1">
    <location>
        <begin position="264"/>
        <end position="275"/>
    </location>
</feature>
<feature type="compositionally biased region" description="Polar residues" evidence="1">
    <location>
        <begin position="447"/>
        <end position="462"/>
    </location>
</feature>
<feature type="compositionally biased region" description="Gly residues" evidence="1">
    <location>
        <begin position="233"/>
        <end position="242"/>
    </location>
</feature>
<reference evidence="2" key="1">
    <citation type="submission" date="2017-08" db="EMBL/GenBank/DDBJ databases">
        <authorList>
            <person name="Polle J.E."/>
            <person name="Barry K."/>
            <person name="Cushman J."/>
            <person name="Schmutz J."/>
            <person name="Tran D."/>
            <person name="Hathwaick L.T."/>
            <person name="Yim W.C."/>
            <person name="Jenkins J."/>
            <person name="Mckie-Krisberg Z.M."/>
            <person name="Prochnik S."/>
            <person name="Lindquist E."/>
            <person name="Dockter R.B."/>
            <person name="Adam C."/>
            <person name="Molina H."/>
            <person name="Bunkerborg J."/>
            <person name="Jin E."/>
            <person name="Buchheim M."/>
            <person name="Magnuson J."/>
        </authorList>
    </citation>
    <scope>NUCLEOTIDE SEQUENCE</scope>
    <source>
        <strain evidence="2">CCAP 19/18</strain>
    </source>
</reference>
<evidence type="ECO:0008006" key="4">
    <source>
        <dbReference type="Google" id="ProtNLM"/>
    </source>
</evidence>
<feature type="compositionally biased region" description="Polar residues" evidence="1">
    <location>
        <begin position="35"/>
        <end position="44"/>
    </location>
</feature>
<comment type="caution">
    <text evidence="2">The sequence shown here is derived from an EMBL/GenBank/DDBJ whole genome shotgun (WGS) entry which is preliminary data.</text>
</comment>
<feature type="region of interest" description="Disordered" evidence="1">
    <location>
        <begin position="217"/>
        <end position="242"/>
    </location>
</feature>
<feature type="region of interest" description="Disordered" evidence="1">
    <location>
        <begin position="23"/>
        <end position="143"/>
    </location>
</feature>
<dbReference type="Proteomes" id="UP000815325">
    <property type="component" value="Unassembled WGS sequence"/>
</dbReference>
<dbReference type="EMBL" id="MU070074">
    <property type="protein sequence ID" value="KAF5830143.1"/>
    <property type="molecule type" value="Genomic_DNA"/>
</dbReference>
<sequence length="462" mass="46461">MDPRSAYSPHYLKLAERYPELLLPHAPPGKATAHSGINSHTGSSDHPGLGSLTPLASGGHVGYGGLTGDPPSWESIHARPGTNAAKGDSAPTRDPGNDWGPPVQAQNGSHVRDESGVKAWSGGGPRYPTNGTPAQAEHSPQGSPMRIISHAQGSKGGGVAGLGGLVRGVRGPISTAQLLQLGRAGGGKQLGSVHARNHWAPPHKADVEGMLVLGKGSGTQSHVPPAHHPQPQHGGGGVGAGGGHGGYGGVGAGLGGAHIGHGGGGAGSVGGGRPVGGSSKLMGGGGLYRGSSPSMHPTPTPLPIITEHQRTSFMPQQLGGMTHVAAATSPAHFAPHHPTSPPQAYAHVQQSSGPPPRSPPDRGSNVPVLPYLPSAPHPPSSVQAAMQRHQQATLLPTRPAGYNKGGRVRMGSTSKSQPLPPSKQLAQLGGTAVYASAEGLGGARQDSYASSPPRQLSPTAHR</sequence>
<organism evidence="2 3">
    <name type="scientific">Dunaliella salina</name>
    <name type="common">Green alga</name>
    <name type="synonym">Protococcus salinus</name>
    <dbReference type="NCBI Taxonomy" id="3046"/>
    <lineage>
        <taxon>Eukaryota</taxon>
        <taxon>Viridiplantae</taxon>
        <taxon>Chlorophyta</taxon>
        <taxon>core chlorophytes</taxon>
        <taxon>Chlorophyceae</taxon>
        <taxon>CS clade</taxon>
        <taxon>Chlamydomonadales</taxon>
        <taxon>Dunaliellaceae</taxon>
        <taxon>Dunaliella</taxon>
    </lineage>
</organism>
<evidence type="ECO:0000256" key="1">
    <source>
        <dbReference type="SAM" id="MobiDB-lite"/>
    </source>
</evidence>
<feature type="region of interest" description="Disordered" evidence="1">
    <location>
        <begin position="440"/>
        <end position="462"/>
    </location>
</feature>
<evidence type="ECO:0000313" key="3">
    <source>
        <dbReference type="Proteomes" id="UP000815325"/>
    </source>
</evidence>
<feature type="compositionally biased region" description="Polar residues" evidence="1">
    <location>
        <begin position="380"/>
        <end position="394"/>
    </location>
</feature>
<feature type="compositionally biased region" description="Polar residues" evidence="1">
    <location>
        <begin position="129"/>
        <end position="142"/>
    </location>
</feature>
<name>A0ABQ7G6C5_DUNSA</name>
<feature type="region of interest" description="Disordered" evidence="1">
    <location>
        <begin position="264"/>
        <end position="300"/>
    </location>
</feature>
<protein>
    <recommendedName>
        <fullName evidence="4">Encoded protein</fullName>
    </recommendedName>
</protein>
<keyword evidence="3" id="KW-1185">Reference proteome</keyword>
<accession>A0ABQ7G6C5</accession>
<evidence type="ECO:0000313" key="2">
    <source>
        <dbReference type="EMBL" id="KAF5830143.1"/>
    </source>
</evidence>
<gene>
    <name evidence="2" type="ORF">DUNSADRAFT_14961</name>
</gene>
<feature type="region of interest" description="Disordered" evidence="1">
    <location>
        <begin position="331"/>
        <end position="427"/>
    </location>
</feature>